<dbReference type="PANTHER" id="PTHR36448:SF2">
    <property type="entry name" value="CUPIN TYPE-1 DOMAIN-CONTAINING PROTEIN"/>
    <property type="match status" value="1"/>
</dbReference>
<dbReference type="RefSeq" id="WP_126538752.1">
    <property type="nucleotide sequence ID" value="NZ_AP018560.1"/>
</dbReference>
<dbReference type="Gene3D" id="2.60.120.10">
    <property type="entry name" value="Jelly Rolls"/>
    <property type="match status" value="1"/>
</dbReference>
<dbReference type="InterPro" id="IPR047121">
    <property type="entry name" value="YjiB-like"/>
</dbReference>
<proteinExistence type="predicted"/>
<dbReference type="InterPro" id="IPR014500">
    <property type="entry name" value="UCP019307_cupin"/>
</dbReference>
<dbReference type="SUPFAM" id="SSF51182">
    <property type="entry name" value="RmlC-like cupins"/>
    <property type="match status" value="1"/>
</dbReference>
<protein>
    <submittedName>
        <fullName evidence="1">Cupin domain-containing protein</fullName>
    </submittedName>
</protein>
<dbReference type="InterPro" id="IPR014710">
    <property type="entry name" value="RmlC-like_jellyroll"/>
</dbReference>
<dbReference type="KEGG" id="rbd:ALSL_1994"/>
<accession>A0A2Z6E860</accession>
<dbReference type="CDD" id="cd02219">
    <property type="entry name" value="cupin_YjlB-like"/>
    <property type="match status" value="1"/>
</dbReference>
<reference evidence="2" key="1">
    <citation type="submission" date="2018-04" db="EMBL/GenBank/DDBJ databases">
        <authorList>
            <person name="Watanabe M."/>
            <person name="Kojima H."/>
        </authorList>
    </citation>
    <scope>NUCLEOTIDE SEQUENCE [LARGE SCALE GENOMIC DNA]</scope>
    <source>
        <strain evidence="2">Dysh456</strain>
    </source>
</reference>
<evidence type="ECO:0000313" key="2">
    <source>
        <dbReference type="Proteomes" id="UP000270530"/>
    </source>
</evidence>
<gene>
    <name evidence="1" type="ORF">ALSL_1994</name>
</gene>
<reference evidence="2" key="2">
    <citation type="submission" date="2018-06" db="EMBL/GenBank/DDBJ databases">
        <title>Genome sequence of Rhodanobacteraceae bacterium strain Dysh456.</title>
        <authorList>
            <person name="Fukui M."/>
        </authorList>
    </citation>
    <scope>NUCLEOTIDE SEQUENCE [LARGE SCALE GENOMIC DNA]</scope>
    <source>
        <strain evidence="2">Dysh456</strain>
    </source>
</reference>
<name>A0A2Z6E860_9GAMM</name>
<dbReference type="AlphaFoldDB" id="A0A2Z6E860"/>
<dbReference type="PIRSF" id="PIRSF019307">
    <property type="entry name" value="UCP019307"/>
    <property type="match status" value="1"/>
</dbReference>
<dbReference type="InterPro" id="IPR011051">
    <property type="entry name" value="RmlC_Cupin_sf"/>
</dbReference>
<dbReference type="Proteomes" id="UP000270530">
    <property type="component" value="Chromosome"/>
</dbReference>
<dbReference type="EMBL" id="AP018560">
    <property type="protein sequence ID" value="BBD80629.1"/>
    <property type="molecule type" value="Genomic_DNA"/>
</dbReference>
<keyword evidence="2" id="KW-1185">Reference proteome</keyword>
<dbReference type="PANTHER" id="PTHR36448">
    <property type="entry name" value="BLR7373 PROTEIN"/>
    <property type="match status" value="1"/>
</dbReference>
<organism evidence="1 2">
    <name type="scientific">Aerosticca soli</name>
    <dbReference type="NCBI Taxonomy" id="2010829"/>
    <lineage>
        <taxon>Bacteria</taxon>
        <taxon>Pseudomonadati</taxon>
        <taxon>Pseudomonadota</taxon>
        <taxon>Gammaproteobacteria</taxon>
        <taxon>Lysobacterales</taxon>
        <taxon>Rhodanobacteraceae</taxon>
        <taxon>Aerosticca</taxon>
    </lineage>
</organism>
<sequence length="176" mass="18777">MPPSTESFLLAPHAWVPNHPTLPVLLYRGALAADGAQDTATQFEHLFAAHGWPPRWRDGIYDFHHYHSTAHEALGMAAGTARLILGGPGGREITVQAGDALLLPAGTGHCCLEADASLLVVGAYPPGQDWDLCRSEPTPAMRRRIASLPFPASDPVQGAQGLLLRAWIPAVSRQGP</sequence>
<evidence type="ECO:0000313" key="1">
    <source>
        <dbReference type="EMBL" id="BBD80629.1"/>
    </source>
</evidence>
<dbReference type="OrthoDB" id="9791759at2"/>